<reference evidence="7 9" key="1">
    <citation type="submission" date="2015-06" db="EMBL/GenBank/DDBJ databases">
        <title>Draft genome assembly of filamentous brackish cyanobacterium Limnoraphis robusta strain CS-951.</title>
        <authorList>
            <person name="Willis A."/>
            <person name="Parks M."/>
            <person name="Burford M.A."/>
        </authorList>
    </citation>
    <scope>NUCLEOTIDE SEQUENCE [LARGE SCALE GENOMIC DNA]</scope>
    <source>
        <strain evidence="7 9">CS-951</strain>
    </source>
</reference>
<dbReference type="AlphaFoldDB" id="A0A0F5YB57"/>
<name>A0A0F5YB57_9CYAN</name>
<proteinExistence type="inferred from homology"/>
<comment type="caution">
    <text evidence="7">The sequence shown here is derived from an EMBL/GenBank/DDBJ whole genome shotgun (WGS) entry which is preliminary data.</text>
</comment>
<dbReference type="EMBL" id="LATL02000187">
    <property type="protein sequence ID" value="KMW70389.1"/>
    <property type="molecule type" value="Genomic_DNA"/>
</dbReference>
<keyword evidence="2" id="KW-1277">Toxin-antitoxin system</keyword>
<dbReference type="OrthoDB" id="559702at2"/>
<sequence>MSPSEFETQAGQTRDVTINIRAKQNQRDLIDHAAQIKGKSRSEFMLEAAYEKAQNILLDQCFFGLNEVRFQEFLDRLDEPPTLNHQLQQLLTTKPLWD</sequence>
<evidence type="ECO:0000256" key="1">
    <source>
        <dbReference type="ARBA" id="ARBA00022491"/>
    </source>
</evidence>
<organism evidence="7 9">
    <name type="scientific">Limnoraphis robusta CS-951</name>
    <dbReference type="NCBI Taxonomy" id="1637645"/>
    <lineage>
        <taxon>Bacteria</taxon>
        <taxon>Bacillati</taxon>
        <taxon>Cyanobacteriota</taxon>
        <taxon>Cyanophyceae</taxon>
        <taxon>Oscillatoriophycideae</taxon>
        <taxon>Oscillatoriales</taxon>
        <taxon>Sirenicapillariaceae</taxon>
        <taxon>Limnoraphis</taxon>
    </lineage>
</organism>
<evidence type="ECO:0000313" key="9">
    <source>
        <dbReference type="Proteomes" id="UP000033607"/>
    </source>
</evidence>
<keyword evidence="3" id="KW-0805">Transcription regulation</keyword>
<evidence type="ECO:0000256" key="5">
    <source>
        <dbReference type="ARBA" id="ARBA00023163"/>
    </source>
</evidence>
<evidence type="ECO:0000313" key="8">
    <source>
        <dbReference type="EMBL" id="KMW70389.1"/>
    </source>
</evidence>
<evidence type="ECO:0000256" key="6">
    <source>
        <dbReference type="ARBA" id="ARBA00049988"/>
    </source>
</evidence>
<evidence type="ECO:0000256" key="4">
    <source>
        <dbReference type="ARBA" id="ARBA00023125"/>
    </source>
</evidence>
<dbReference type="Proteomes" id="UP000033607">
    <property type="component" value="Unassembled WGS sequence"/>
</dbReference>
<dbReference type="GO" id="GO:0003677">
    <property type="term" value="F:DNA binding"/>
    <property type="evidence" value="ECO:0007669"/>
    <property type="project" value="UniProtKB-KW"/>
</dbReference>
<dbReference type="EMBL" id="LATL02000096">
    <property type="protein sequence ID" value="KKD36166.1"/>
    <property type="molecule type" value="Genomic_DNA"/>
</dbReference>
<evidence type="ECO:0008006" key="10">
    <source>
        <dbReference type="Google" id="ProtNLM"/>
    </source>
</evidence>
<dbReference type="Gene3D" id="1.20.5.780">
    <property type="entry name" value="Single helix bin"/>
    <property type="match status" value="1"/>
</dbReference>
<dbReference type="PANTHER" id="PTHR35401:SF1">
    <property type="entry name" value="CYTOPLASMIC PROTEIN"/>
    <property type="match status" value="1"/>
</dbReference>
<evidence type="ECO:0000313" key="7">
    <source>
        <dbReference type="EMBL" id="KKD36166.1"/>
    </source>
</evidence>
<dbReference type="InterPro" id="IPR014795">
    <property type="entry name" value="TacA_1-like"/>
</dbReference>
<gene>
    <name evidence="7" type="ORF">WN50_21125</name>
    <name evidence="8" type="ORF">WN50_35680</name>
</gene>
<comment type="similarity">
    <text evidence="6">Belongs to the TacA antitoxin family.</text>
</comment>
<dbReference type="Pfam" id="PF08681">
    <property type="entry name" value="TacA1"/>
    <property type="match status" value="1"/>
</dbReference>
<keyword evidence="1" id="KW-0678">Repressor</keyword>
<dbReference type="InterPro" id="IPR010985">
    <property type="entry name" value="Ribbon_hlx_hlx"/>
</dbReference>
<dbReference type="RefSeq" id="WP_046280567.1">
    <property type="nucleotide sequence ID" value="NZ_LATL02000096.1"/>
</dbReference>
<accession>A0A0F5YB57</accession>
<dbReference type="PANTHER" id="PTHR35401">
    <property type="entry name" value="COPG FAMILY HELIX-TURN-HELIX PROTEIN-RELATED-RELATED"/>
    <property type="match status" value="1"/>
</dbReference>
<keyword evidence="4" id="KW-0238">DNA-binding</keyword>
<evidence type="ECO:0000256" key="3">
    <source>
        <dbReference type="ARBA" id="ARBA00023015"/>
    </source>
</evidence>
<dbReference type="SUPFAM" id="SSF47598">
    <property type="entry name" value="Ribbon-helix-helix"/>
    <property type="match status" value="1"/>
</dbReference>
<dbReference type="PATRIC" id="fig|1637645.4.peg.1963"/>
<evidence type="ECO:0000256" key="2">
    <source>
        <dbReference type="ARBA" id="ARBA00022649"/>
    </source>
</evidence>
<protein>
    <recommendedName>
        <fullName evidence="10">CopG family transcriptional regulator</fullName>
    </recommendedName>
</protein>
<dbReference type="GO" id="GO:0006355">
    <property type="term" value="P:regulation of DNA-templated transcription"/>
    <property type="evidence" value="ECO:0007669"/>
    <property type="project" value="InterPro"/>
</dbReference>
<keyword evidence="5" id="KW-0804">Transcription</keyword>